<dbReference type="InterPro" id="IPR000626">
    <property type="entry name" value="Ubiquitin-like_dom"/>
</dbReference>
<dbReference type="SUPFAM" id="SSF54236">
    <property type="entry name" value="Ubiquitin-like"/>
    <property type="match status" value="1"/>
</dbReference>
<keyword evidence="6" id="KW-1185">Reference proteome</keyword>
<name>A0AAN9ZGL0_9ORTH</name>
<feature type="compositionally biased region" description="Low complexity" evidence="3">
    <location>
        <begin position="472"/>
        <end position="484"/>
    </location>
</feature>
<feature type="domain" description="Ubiquitin-like" evidence="4">
    <location>
        <begin position="37"/>
        <end position="111"/>
    </location>
</feature>
<evidence type="ECO:0000313" key="5">
    <source>
        <dbReference type="EMBL" id="KAK7872594.1"/>
    </source>
</evidence>
<feature type="region of interest" description="Disordered" evidence="3">
    <location>
        <begin position="302"/>
        <end position="350"/>
    </location>
</feature>
<dbReference type="Proteomes" id="UP001378592">
    <property type="component" value="Unassembled WGS sequence"/>
</dbReference>
<proteinExistence type="predicted"/>
<feature type="compositionally biased region" description="Polar residues" evidence="3">
    <location>
        <begin position="9"/>
        <end position="21"/>
    </location>
</feature>
<feature type="compositionally biased region" description="Low complexity" evidence="3">
    <location>
        <begin position="400"/>
        <end position="461"/>
    </location>
</feature>
<dbReference type="AlphaFoldDB" id="A0AAN9ZGL0"/>
<feature type="region of interest" description="Disordered" evidence="3">
    <location>
        <begin position="174"/>
        <end position="235"/>
    </location>
</feature>
<dbReference type="PANTHER" id="PTHR23010">
    <property type="entry name" value="MIDNOLIN"/>
    <property type="match status" value="1"/>
</dbReference>
<keyword evidence="2" id="KW-0539">Nucleus</keyword>
<dbReference type="EMBL" id="JAZDUA010000022">
    <property type="protein sequence ID" value="KAK7872594.1"/>
    <property type="molecule type" value="Genomic_DNA"/>
</dbReference>
<feature type="region of interest" description="Disordered" evidence="3">
    <location>
        <begin position="534"/>
        <end position="554"/>
    </location>
</feature>
<dbReference type="GO" id="GO:0005634">
    <property type="term" value="C:nucleus"/>
    <property type="evidence" value="ECO:0007669"/>
    <property type="project" value="UniProtKB-SubCell"/>
</dbReference>
<feature type="compositionally biased region" description="Low complexity" evidence="3">
    <location>
        <begin position="717"/>
        <end position="730"/>
    </location>
</feature>
<evidence type="ECO:0000313" key="6">
    <source>
        <dbReference type="Proteomes" id="UP001378592"/>
    </source>
</evidence>
<comment type="subcellular location">
    <subcellularLocation>
        <location evidence="1">Nucleus</location>
    </subcellularLocation>
</comment>
<dbReference type="SMART" id="SM00213">
    <property type="entry name" value="UBQ"/>
    <property type="match status" value="1"/>
</dbReference>
<dbReference type="InterPro" id="IPR029071">
    <property type="entry name" value="Ubiquitin-like_domsf"/>
</dbReference>
<feature type="region of interest" description="Disordered" evidence="3">
    <location>
        <begin position="616"/>
        <end position="742"/>
    </location>
</feature>
<feature type="region of interest" description="Disordered" evidence="3">
    <location>
        <begin position="1"/>
        <end position="21"/>
    </location>
</feature>
<organism evidence="5 6">
    <name type="scientific">Gryllus longicercus</name>
    <dbReference type="NCBI Taxonomy" id="2509291"/>
    <lineage>
        <taxon>Eukaryota</taxon>
        <taxon>Metazoa</taxon>
        <taxon>Ecdysozoa</taxon>
        <taxon>Arthropoda</taxon>
        <taxon>Hexapoda</taxon>
        <taxon>Insecta</taxon>
        <taxon>Pterygota</taxon>
        <taxon>Neoptera</taxon>
        <taxon>Polyneoptera</taxon>
        <taxon>Orthoptera</taxon>
        <taxon>Ensifera</taxon>
        <taxon>Gryllidea</taxon>
        <taxon>Grylloidea</taxon>
        <taxon>Gryllidae</taxon>
        <taxon>Gryllinae</taxon>
        <taxon>Gryllus</taxon>
    </lineage>
</organism>
<feature type="compositionally biased region" description="Low complexity" evidence="3">
    <location>
        <begin position="337"/>
        <end position="350"/>
    </location>
</feature>
<feature type="region of interest" description="Disordered" evidence="3">
    <location>
        <begin position="400"/>
        <end position="484"/>
    </location>
</feature>
<gene>
    <name evidence="5" type="ORF">R5R35_001933</name>
</gene>
<comment type="caution">
    <text evidence="5">The sequence shown here is derived from an EMBL/GenBank/DDBJ whole genome shotgun (WGS) entry which is preliminary data.</text>
</comment>
<feature type="compositionally biased region" description="Polar residues" evidence="3">
    <location>
        <begin position="618"/>
        <end position="645"/>
    </location>
</feature>
<dbReference type="Gene3D" id="3.10.20.90">
    <property type="entry name" value="Phosphatidylinositol 3-kinase Catalytic Subunit, Chain A, domain 1"/>
    <property type="match status" value="1"/>
</dbReference>
<reference evidence="5 6" key="1">
    <citation type="submission" date="2024-03" db="EMBL/GenBank/DDBJ databases">
        <title>The genome assembly and annotation of the cricket Gryllus longicercus Weissman &amp; Gray.</title>
        <authorList>
            <person name="Szrajer S."/>
            <person name="Gray D."/>
            <person name="Ylla G."/>
        </authorList>
    </citation>
    <scope>NUCLEOTIDE SEQUENCE [LARGE SCALE GENOMIC DNA]</scope>
    <source>
        <strain evidence="5">DAG 2021-001</strain>
        <tissue evidence="5">Whole body minus gut</tissue>
    </source>
</reference>
<evidence type="ECO:0000256" key="3">
    <source>
        <dbReference type="SAM" id="MobiDB-lite"/>
    </source>
</evidence>
<evidence type="ECO:0000256" key="2">
    <source>
        <dbReference type="ARBA" id="ARBA00023242"/>
    </source>
</evidence>
<dbReference type="PANTHER" id="PTHR23010:SF1">
    <property type="entry name" value="MIDNOLIN"/>
    <property type="match status" value="1"/>
</dbReference>
<feature type="compositionally biased region" description="Pro residues" evidence="3">
    <location>
        <begin position="462"/>
        <end position="471"/>
    </location>
</feature>
<feature type="compositionally biased region" description="Polar residues" evidence="3">
    <location>
        <begin position="652"/>
        <end position="661"/>
    </location>
</feature>
<accession>A0AAN9ZGL0</accession>
<dbReference type="Pfam" id="PF00240">
    <property type="entry name" value="ubiquitin"/>
    <property type="match status" value="1"/>
</dbReference>
<evidence type="ECO:0000259" key="4">
    <source>
        <dbReference type="PROSITE" id="PS50053"/>
    </source>
</evidence>
<sequence>MDSGGGNTGSSDPAKTSTVETATNSLPGCGCSSANNITVRVTPTTGGQFDLQVAKTESVENFKKLISKKLKVPKERICLLHRDRQLREGTLQENQLMDGSRLTLLPSVETGLLIPFPRLRGWNLKAQRPEQSVMQALESLNDTQVNDFLSGKAPLNLTMRLGDHMMLIQLQLSTVTPSSSRRSSGGTSSSSTTATSSSTTSTSSTSAPAATSSSTTTSAAAATPTPSPSAASAFTASPSASASLSKSVQYAGGAGLPAQLSPALAAPSLSSVIASSPSLSSVIAAAAASAAASAAAAAAAASGSSSSAGGSNGMGDPMMTNSRTAPPPSIPSSSGFAKAPVAASSPRSSSFTTATTTSVAECASVHQPASPAPCPAAAASPHPSPLKFLEEAASFLPKVTSSTDCPTAASTSSPSFTSSSSSSTSAATVATTSSSLSCPSSSSSQSSSFHTAQPSTSTSTPPSSPPTPSPSSSPSSASTTTAAATAAGASTTHACGYGNGGSGCKCETPAAKPMLDTRALAEASRNLTQTLKQLSSEVLTSRSDATEDSPRGGRRQGAIIESMHHHGKGVYSGTFSGTLNPALQDRYGRPKRDISTIIHILNDLLCATPQYRRHTRQGHSISVEATGSTVPKKGTNTSDKNSSSLEYMEESGSLSRENQATRGKMEHLRLIMEERRARRRARREARAAPYTTQWSAKSESLPQSSAMGHDTVEPMETGEQSSSTASSEQQLCELNPPEPVVA</sequence>
<protein>
    <recommendedName>
        <fullName evidence="4">Ubiquitin-like domain-containing protein</fullName>
    </recommendedName>
</protein>
<dbReference type="InterPro" id="IPR039336">
    <property type="entry name" value="Midnolin"/>
</dbReference>
<feature type="compositionally biased region" description="Basic and acidic residues" evidence="3">
    <location>
        <begin position="663"/>
        <end position="676"/>
    </location>
</feature>
<dbReference type="PROSITE" id="PS50053">
    <property type="entry name" value="UBIQUITIN_2"/>
    <property type="match status" value="1"/>
</dbReference>
<dbReference type="CDD" id="cd01804">
    <property type="entry name" value="Ubl_midnolin"/>
    <property type="match status" value="1"/>
</dbReference>
<feature type="compositionally biased region" description="Polar residues" evidence="3">
    <location>
        <begin position="534"/>
        <end position="543"/>
    </location>
</feature>
<feature type="compositionally biased region" description="Polar residues" evidence="3">
    <location>
        <begin position="690"/>
        <end position="706"/>
    </location>
</feature>
<evidence type="ECO:0000256" key="1">
    <source>
        <dbReference type="ARBA" id="ARBA00004123"/>
    </source>
</evidence>